<accession>A0A815SY04</accession>
<proteinExistence type="predicted"/>
<name>A0A815SY04_9BILA</name>
<evidence type="ECO:0000313" key="2">
    <source>
        <dbReference type="EMBL" id="CAF1493944.1"/>
    </source>
</evidence>
<keyword evidence="3" id="KW-1185">Reference proteome</keyword>
<dbReference type="EMBL" id="CAJNOL010002374">
    <property type="protein sequence ID" value="CAF1493944.1"/>
    <property type="molecule type" value="Genomic_DNA"/>
</dbReference>
<sequence>MASGNSTSSFPNTVFINDSSPPATITFDNQQLKSKLKFAILDDIDRKKGCEVKEAADEIKKLLSKRIDRYTVAAHGITKTHPAAWWLTFGFAKEIVSGESYSISNFVSCQNCFNTYRYGVSSTESITRHRCDTATSSSASTSNNNQSTLNVHFNKNKKQFRVSEQQNLTKSFSFWIFDSFRPMSIIDDPSLREICTHFYNLGAKNANRNMDIETLFQSRQTISRSIIDQAHHYRVELTELIKESIQNKSLTISPDMWSDRYRQISYLDIKRRDESIWN</sequence>
<dbReference type="Proteomes" id="UP000663854">
    <property type="component" value="Unassembled WGS sequence"/>
</dbReference>
<evidence type="ECO:0000313" key="1">
    <source>
        <dbReference type="EMBL" id="CAF1215842.1"/>
    </source>
</evidence>
<gene>
    <name evidence="2" type="ORF">JXQ802_LOCUS40021</name>
    <name evidence="1" type="ORF">PYM288_LOCUS25618</name>
</gene>
<comment type="caution">
    <text evidence="2">The sequence shown here is derived from an EMBL/GenBank/DDBJ whole genome shotgun (WGS) entry which is preliminary data.</text>
</comment>
<dbReference type="Proteomes" id="UP000663870">
    <property type="component" value="Unassembled WGS sequence"/>
</dbReference>
<dbReference type="AlphaFoldDB" id="A0A815SY04"/>
<protein>
    <submittedName>
        <fullName evidence="2">Uncharacterized protein</fullName>
    </submittedName>
</protein>
<organism evidence="2 3">
    <name type="scientific">Rotaria sordida</name>
    <dbReference type="NCBI Taxonomy" id="392033"/>
    <lineage>
        <taxon>Eukaryota</taxon>
        <taxon>Metazoa</taxon>
        <taxon>Spiralia</taxon>
        <taxon>Gnathifera</taxon>
        <taxon>Rotifera</taxon>
        <taxon>Eurotatoria</taxon>
        <taxon>Bdelloidea</taxon>
        <taxon>Philodinida</taxon>
        <taxon>Philodinidae</taxon>
        <taxon>Rotaria</taxon>
    </lineage>
</organism>
<dbReference type="SUPFAM" id="SSF140996">
    <property type="entry name" value="Hermes dimerisation domain"/>
    <property type="match status" value="1"/>
</dbReference>
<dbReference type="Gene3D" id="1.10.10.1070">
    <property type="entry name" value="Zinc finger, BED domain-containing"/>
    <property type="match status" value="1"/>
</dbReference>
<reference evidence="2" key="1">
    <citation type="submission" date="2021-02" db="EMBL/GenBank/DDBJ databases">
        <authorList>
            <person name="Nowell W R."/>
        </authorList>
    </citation>
    <scope>NUCLEOTIDE SEQUENCE</scope>
</reference>
<dbReference type="EMBL" id="CAJNOH010001423">
    <property type="protein sequence ID" value="CAF1215842.1"/>
    <property type="molecule type" value="Genomic_DNA"/>
</dbReference>
<evidence type="ECO:0000313" key="3">
    <source>
        <dbReference type="Proteomes" id="UP000663870"/>
    </source>
</evidence>